<evidence type="ECO:0000313" key="8">
    <source>
        <dbReference type="Proteomes" id="UP000050398"/>
    </source>
</evidence>
<evidence type="ECO:0000256" key="2">
    <source>
        <dbReference type="ARBA" id="ARBA00022692"/>
    </source>
</evidence>
<feature type="transmembrane region" description="Helical" evidence="5">
    <location>
        <begin position="266"/>
        <end position="289"/>
    </location>
</feature>
<comment type="subcellular location">
    <subcellularLocation>
        <location evidence="1">Membrane</location>
        <topology evidence="1">Multi-pass membrane protein</topology>
    </subcellularLocation>
</comment>
<keyword evidence="4 5" id="KW-0472">Membrane</keyword>
<gene>
    <name evidence="7" type="ORF">AM506_14180</name>
</gene>
<sequence length="385" mass="42334">MLLNIYLKELKDSFRDRRTLLLTVFLPIFMMSGLVFFYENMVSDGEGDTYALAVDSNVSKEISQIFSGFETIELVKTDNPKKAVEEGEALVAMIVSNDFIQNINEGKEADITLIGDSFSQNSSNLMNATTNALTAFEKEVTSERLRAEGTDLSIIQPFTITQEEVSDDEGSMFLLSFLVPLILAISIGVGTTPSAADLFAGEKEKKTMEALLMTPVKRSTLMLSKWLTIASVGVITGLVTLIVLAIEITLFTENLKAAVSFGENVYVIVGISLLLTIVYAVFIASLQMITSILGKTVKEAGSYSAPIMMLAAFPGMFITNVGLNELTFKHFTIPILNLFSQFKELLMGVVDYQHIAITIGSNLVIMVIIFAIGRILFLKDKWVMN</sequence>
<dbReference type="eggNOG" id="COG1668">
    <property type="taxonomic scope" value="Bacteria"/>
</dbReference>
<evidence type="ECO:0000313" key="7">
    <source>
        <dbReference type="EMBL" id="KPL58854.1"/>
    </source>
</evidence>
<dbReference type="EMBL" id="LIXZ01000011">
    <property type="protein sequence ID" value="KPL58854.1"/>
    <property type="molecule type" value="Genomic_DNA"/>
</dbReference>
<dbReference type="Gene3D" id="3.40.1710.10">
    <property type="entry name" value="abc type-2 transporter like domain"/>
    <property type="match status" value="1"/>
</dbReference>
<keyword evidence="3 5" id="KW-1133">Transmembrane helix</keyword>
<keyword evidence="2 5" id="KW-0812">Transmembrane</keyword>
<feature type="transmembrane region" description="Helical" evidence="5">
    <location>
        <begin position="301"/>
        <end position="323"/>
    </location>
</feature>
<dbReference type="PATRIC" id="fig|218284.4.peg.1014"/>
<dbReference type="AlphaFoldDB" id="A0A0P6WMZ9"/>
<feature type="transmembrane region" description="Helical" evidence="5">
    <location>
        <begin position="355"/>
        <end position="377"/>
    </location>
</feature>
<dbReference type="InterPro" id="IPR013525">
    <property type="entry name" value="ABC2_TM"/>
</dbReference>
<dbReference type="PANTHER" id="PTHR43471:SF3">
    <property type="entry name" value="ABC TRANSPORTER PERMEASE PROTEIN NATB"/>
    <property type="match status" value="1"/>
</dbReference>
<feature type="transmembrane region" description="Helical" evidence="5">
    <location>
        <begin position="221"/>
        <end position="246"/>
    </location>
</feature>
<comment type="caution">
    <text evidence="7">The sequence shown here is derived from an EMBL/GenBank/DDBJ whole genome shotgun (WGS) entry which is preliminary data.</text>
</comment>
<evidence type="ECO:0000256" key="3">
    <source>
        <dbReference type="ARBA" id="ARBA00022989"/>
    </source>
</evidence>
<dbReference type="GO" id="GO:0016020">
    <property type="term" value="C:membrane"/>
    <property type="evidence" value="ECO:0007669"/>
    <property type="project" value="UniProtKB-SubCell"/>
</dbReference>
<dbReference type="Proteomes" id="UP000050398">
    <property type="component" value="Unassembled WGS sequence"/>
</dbReference>
<evidence type="ECO:0000259" key="6">
    <source>
        <dbReference type="Pfam" id="PF12698"/>
    </source>
</evidence>
<feature type="transmembrane region" description="Helical" evidence="5">
    <location>
        <begin position="173"/>
        <end position="200"/>
    </location>
</feature>
<organism evidence="7 8">
    <name type="scientific">Rossellomorea vietnamensis</name>
    <dbReference type="NCBI Taxonomy" id="218284"/>
    <lineage>
        <taxon>Bacteria</taxon>
        <taxon>Bacillati</taxon>
        <taxon>Bacillota</taxon>
        <taxon>Bacilli</taxon>
        <taxon>Bacillales</taxon>
        <taxon>Bacillaceae</taxon>
        <taxon>Rossellomorea</taxon>
    </lineage>
</organism>
<dbReference type="Pfam" id="PF12698">
    <property type="entry name" value="ABC2_membrane_3"/>
    <property type="match status" value="1"/>
</dbReference>
<name>A0A0P6WMZ9_9BACI</name>
<reference evidence="7 8" key="1">
    <citation type="submission" date="2015-08" db="EMBL/GenBank/DDBJ databases">
        <title>Draft Genome Sequence of Bacillus vietnamensis UCD-SED5.</title>
        <authorList>
            <person name="Lee R.D."/>
            <person name="Jospin G."/>
            <person name="Lang J.M."/>
            <person name="Coil D.A."/>
            <person name="Eisen J.A."/>
        </authorList>
    </citation>
    <scope>NUCLEOTIDE SEQUENCE [LARGE SCALE GENOMIC DNA]</scope>
    <source>
        <strain evidence="7 8">UCD-SED5</strain>
    </source>
</reference>
<dbReference type="RefSeq" id="WP_060673147.1">
    <property type="nucleotide sequence ID" value="NZ_LIXZ01000011.1"/>
</dbReference>
<dbReference type="OrthoDB" id="5486437at2"/>
<protein>
    <submittedName>
        <fullName evidence="7">Sodium ABC transporter permease</fullName>
    </submittedName>
</protein>
<proteinExistence type="predicted"/>
<dbReference type="PANTHER" id="PTHR43471">
    <property type="entry name" value="ABC TRANSPORTER PERMEASE"/>
    <property type="match status" value="1"/>
</dbReference>
<evidence type="ECO:0000256" key="5">
    <source>
        <dbReference type="SAM" id="Phobius"/>
    </source>
</evidence>
<evidence type="ECO:0000256" key="1">
    <source>
        <dbReference type="ARBA" id="ARBA00004141"/>
    </source>
</evidence>
<accession>A0A0P6WMZ9</accession>
<feature type="transmembrane region" description="Helical" evidence="5">
    <location>
        <begin position="20"/>
        <end position="38"/>
    </location>
</feature>
<dbReference type="GO" id="GO:0140359">
    <property type="term" value="F:ABC-type transporter activity"/>
    <property type="evidence" value="ECO:0007669"/>
    <property type="project" value="InterPro"/>
</dbReference>
<evidence type="ECO:0000256" key="4">
    <source>
        <dbReference type="ARBA" id="ARBA00023136"/>
    </source>
</evidence>
<feature type="domain" description="ABC-2 type transporter transmembrane" evidence="6">
    <location>
        <begin position="17"/>
        <end position="373"/>
    </location>
</feature>